<sequence length="51" mass="5978">MLVLYLLVQCWLEILLSRILDKLTATTRILQSKLNNIRTVLGHIKENFILL</sequence>
<gene>
    <name evidence="2" type="ORF">OCBIM_22018056mg</name>
</gene>
<protein>
    <submittedName>
        <fullName evidence="2">Uncharacterized protein</fullName>
    </submittedName>
</protein>
<accession>A0A0L8FJ72</accession>
<feature type="chain" id="PRO_5005582412" evidence="1">
    <location>
        <begin position="18"/>
        <end position="51"/>
    </location>
</feature>
<feature type="signal peptide" evidence="1">
    <location>
        <begin position="1"/>
        <end position="17"/>
    </location>
</feature>
<keyword evidence="1" id="KW-0732">Signal</keyword>
<name>A0A0L8FJ72_OCTBM</name>
<reference evidence="2" key="1">
    <citation type="submission" date="2015-07" db="EMBL/GenBank/DDBJ databases">
        <title>MeaNS - Measles Nucleotide Surveillance Program.</title>
        <authorList>
            <person name="Tran T."/>
            <person name="Druce J."/>
        </authorList>
    </citation>
    <scope>NUCLEOTIDE SEQUENCE</scope>
    <source>
        <strain evidence="2">UCB-OBI-ISO-001</strain>
        <tissue evidence="2">Gonad</tissue>
    </source>
</reference>
<organism evidence="2">
    <name type="scientific">Octopus bimaculoides</name>
    <name type="common">California two-spotted octopus</name>
    <dbReference type="NCBI Taxonomy" id="37653"/>
    <lineage>
        <taxon>Eukaryota</taxon>
        <taxon>Metazoa</taxon>
        <taxon>Spiralia</taxon>
        <taxon>Lophotrochozoa</taxon>
        <taxon>Mollusca</taxon>
        <taxon>Cephalopoda</taxon>
        <taxon>Coleoidea</taxon>
        <taxon>Octopodiformes</taxon>
        <taxon>Octopoda</taxon>
        <taxon>Incirrata</taxon>
        <taxon>Octopodidae</taxon>
        <taxon>Octopus</taxon>
    </lineage>
</organism>
<evidence type="ECO:0000256" key="1">
    <source>
        <dbReference type="SAM" id="SignalP"/>
    </source>
</evidence>
<proteinExistence type="predicted"/>
<dbReference type="EMBL" id="KQ430541">
    <property type="protein sequence ID" value="KOF64013.1"/>
    <property type="molecule type" value="Genomic_DNA"/>
</dbReference>
<evidence type="ECO:0000313" key="2">
    <source>
        <dbReference type="EMBL" id="KOF64013.1"/>
    </source>
</evidence>
<dbReference type="AlphaFoldDB" id="A0A0L8FJ72"/>